<evidence type="ECO:0000256" key="11">
    <source>
        <dbReference type="ARBA" id="ARBA00022989"/>
    </source>
</evidence>
<dbReference type="AlphaFoldDB" id="A0A7C8L6V8"/>
<name>A0A7C8L6V8_9BACI</name>
<dbReference type="SUPFAM" id="SSF158472">
    <property type="entry name" value="HAMP domain-like"/>
    <property type="match status" value="1"/>
</dbReference>
<accession>A0A7C8L6V8</accession>
<dbReference type="InterPro" id="IPR050640">
    <property type="entry name" value="Bact_2-comp_sensor_kinase"/>
</dbReference>
<reference evidence="17 18" key="1">
    <citation type="submission" date="2019-10" db="EMBL/GenBank/DDBJ databases">
        <title>Gracilibacillus sp. nov. isolated from rice seeds.</title>
        <authorList>
            <person name="He S."/>
        </authorList>
    </citation>
    <scope>NUCLEOTIDE SEQUENCE [LARGE SCALE GENOMIC DNA]</scope>
    <source>
        <strain evidence="17 18">TD8</strain>
    </source>
</reference>
<sequence>MWINMIFKKFRDSKLMSKLMLTYILLTVIPISVLGYIAYSQYTKSIEDEVGKYIPQLLEQANNNIDNQINDFKNLPDAVYNSSQVIEILRKDAYQTKSTLLQDEFIVNSYLSRTYINNGNNDILGVFVLSKGRMFKSAKMNYKGFNKDSFPMIYGDDVDLQGRVEIILPSQTDITFENNVPFILFMRELRDYENQETLGAVFIAIQLSFLDEALKSLDKDHISSIWIADQNGKNVYHTNSDLIGESDENYSNYPNINGSFRTTQLAQNQLISRNELSATDWTLFHSVALQDLTKETDMVRNGTIIVFIIFVLLSTIISIFLAWNVSSPLNKLTRLMKRVEQGNFNVDLPINKNDEIGILANSFNSMIQKINQLIKKNYQIELRQKDAELYALQSQINPHFMYNTLETIGYAVDEEDKETVTKMVTLLGKMLRYSLNNKEKLVLISQELDHINDYLTIQKFRFEDRVDFHFDEQIDTSIFYMPKFVMQPIIENSIKYGLEKLEPTLISISIKKTNNDELHIRIEDNGPGIEKEVLTKLNHSLGQNPMAKRSSNFGLINVHARIAMIYGSAYGIRVESEKEKGTVVIIKIPASTNREIG</sequence>
<dbReference type="InterPro" id="IPR036890">
    <property type="entry name" value="HATPase_C_sf"/>
</dbReference>
<dbReference type="SMART" id="SM00387">
    <property type="entry name" value="HATPase_c"/>
    <property type="match status" value="1"/>
</dbReference>
<dbReference type="GO" id="GO:0005524">
    <property type="term" value="F:ATP binding"/>
    <property type="evidence" value="ECO:0007669"/>
    <property type="project" value="UniProtKB-KW"/>
</dbReference>
<keyword evidence="9 17" id="KW-0418">Kinase</keyword>
<protein>
    <recommendedName>
        <fullName evidence="3">histidine kinase</fullName>
        <ecNumber evidence="3">2.7.13.3</ecNumber>
    </recommendedName>
</protein>
<evidence type="ECO:0000256" key="14">
    <source>
        <dbReference type="SAM" id="Phobius"/>
    </source>
</evidence>
<feature type="transmembrane region" description="Helical" evidence="14">
    <location>
        <begin position="20"/>
        <end position="39"/>
    </location>
</feature>
<dbReference type="PROSITE" id="PS50109">
    <property type="entry name" value="HIS_KIN"/>
    <property type="match status" value="1"/>
</dbReference>
<evidence type="ECO:0000259" key="15">
    <source>
        <dbReference type="PROSITE" id="PS50109"/>
    </source>
</evidence>
<dbReference type="EMBL" id="WEID01000056">
    <property type="protein sequence ID" value="KAB8134169.1"/>
    <property type="molecule type" value="Genomic_DNA"/>
</dbReference>
<dbReference type="SUPFAM" id="SSF55874">
    <property type="entry name" value="ATPase domain of HSP90 chaperone/DNA topoisomerase II/histidine kinase"/>
    <property type="match status" value="1"/>
</dbReference>
<dbReference type="SMART" id="SM00304">
    <property type="entry name" value="HAMP"/>
    <property type="match status" value="1"/>
</dbReference>
<keyword evidence="10" id="KW-0067">ATP-binding</keyword>
<dbReference type="GO" id="GO:0005886">
    <property type="term" value="C:plasma membrane"/>
    <property type="evidence" value="ECO:0007669"/>
    <property type="project" value="UniProtKB-SubCell"/>
</dbReference>
<evidence type="ECO:0000256" key="1">
    <source>
        <dbReference type="ARBA" id="ARBA00000085"/>
    </source>
</evidence>
<keyword evidence="5" id="KW-0597">Phosphoprotein</keyword>
<keyword evidence="12" id="KW-0902">Two-component regulatory system</keyword>
<dbReference type="InterPro" id="IPR003594">
    <property type="entry name" value="HATPase_dom"/>
</dbReference>
<keyword evidence="8" id="KW-0547">Nucleotide-binding</keyword>
<dbReference type="InterPro" id="IPR005467">
    <property type="entry name" value="His_kinase_dom"/>
</dbReference>
<dbReference type="Pfam" id="PF00672">
    <property type="entry name" value="HAMP"/>
    <property type="match status" value="1"/>
</dbReference>
<evidence type="ECO:0000256" key="4">
    <source>
        <dbReference type="ARBA" id="ARBA00022475"/>
    </source>
</evidence>
<dbReference type="Proteomes" id="UP000480246">
    <property type="component" value="Unassembled WGS sequence"/>
</dbReference>
<proteinExistence type="predicted"/>
<feature type="domain" description="Histidine kinase" evidence="15">
    <location>
        <begin position="485"/>
        <end position="592"/>
    </location>
</feature>
<dbReference type="EC" id="2.7.13.3" evidence="3"/>
<dbReference type="Gene3D" id="3.30.565.10">
    <property type="entry name" value="Histidine kinase-like ATPase, C-terminal domain"/>
    <property type="match status" value="1"/>
</dbReference>
<keyword evidence="11 14" id="KW-1133">Transmembrane helix</keyword>
<comment type="catalytic activity">
    <reaction evidence="1">
        <text>ATP + protein L-histidine = ADP + protein N-phospho-L-histidine.</text>
        <dbReference type="EC" id="2.7.13.3"/>
    </reaction>
</comment>
<evidence type="ECO:0000256" key="8">
    <source>
        <dbReference type="ARBA" id="ARBA00022741"/>
    </source>
</evidence>
<dbReference type="Pfam" id="PF02518">
    <property type="entry name" value="HATPase_c"/>
    <property type="match status" value="1"/>
</dbReference>
<comment type="caution">
    <text evidence="17">The sequence shown here is derived from an EMBL/GenBank/DDBJ whole genome shotgun (WGS) entry which is preliminary data.</text>
</comment>
<dbReference type="PROSITE" id="PS50885">
    <property type="entry name" value="HAMP"/>
    <property type="match status" value="1"/>
</dbReference>
<evidence type="ECO:0000313" key="17">
    <source>
        <dbReference type="EMBL" id="KAB8134169.1"/>
    </source>
</evidence>
<dbReference type="CDD" id="cd06225">
    <property type="entry name" value="HAMP"/>
    <property type="match status" value="1"/>
</dbReference>
<evidence type="ECO:0000256" key="3">
    <source>
        <dbReference type="ARBA" id="ARBA00012438"/>
    </source>
</evidence>
<evidence type="ECO:0000256" key="12">
    <source>
        <dbReference type="ARBA" id="ARBA00023012"/>
    </source>
</evidence>
<dbReference type="PANTHER" id="PTHR34220:SF11">
    <property type="entry name" value="SENSOR PROTEIN KINASE HPTS"/>
    <property type="match status" value="1"/>
</dbReference>
<dbReference type="Pfam" id="PF06580">
    <property type="entry name" value="His_kinase"/>
    <property type="match status" value="1"/>
</dbReference>
<dbReference type="PANTHER" id="PTHR34220">
    <property type="entry name" value="SENSOR HISTIDINE KINASE YPDA"/>
    <property type="match status" value="1"/>
</dbReference>
<evidence type="ECO:0000313" key="18">
    <source>
        <dbReference type="Proteomes" id="UP000480246"/>
    </source>
</evidence>
<dbReference type="OrthoDB" id="9776552at2"/>
<evidence type="ECO:0000259" key="16">
    <source>
        <dbReference type="PROSITE" id="PS50885"/>
    </source>
</evidence>
<keyword evidence="7 14" id="KW-0812">Transmembrane</keyword>
<evidence type="ECO:0000256" key="9">
    <source>
        <dbReference type="ARBA" id="ARBA00022777"/>
    </source>
</evidence>
<keyword evidence="13 14" id="KW-0472">Membrane</keyword>
<evidence type="ECO:0000256" key="13">
    <source>
        <dbReference type="ARBA" id="ARBA00023136"/>
    </source>
</evidence>
<evidence type="ECO:0000256" key="10">
    <source>
        <dbReference type="ARBA" id="ARBA00022840"/>
    </source>
</evidence>
<dbReference type="InterPro" id="IPR003660">
    <property type="entry name" value="HAMP_dom"/>
</dbReference>
<dbReference type="InterPro" id="IPR010559">
    <property type="entry name" value="Sig_transdc_His_kin_internal"/>
</dbReference>
<organism evidence="17 18">
    <name type="scientific">Gracilibacillus oryzae</name>
    <dbReference type="NCBI Taxonomy" id="1672701"/>
    <lineage>
        <taxon>Bacteria</taxon>
        <taxon>Bacillati</taxon>
        <taxon>Bacillota</taxon>
        <taxon>Bacilli</taxon>
        <taxon>Bacillales</taxon>
        <taxon>Bacillaceae</taxon>
        <taxon>Gracilibacillus</taxon>
    </lineage>
</organism>
<evidence type="ECO:0000256" key="6">
    <source>
        <dbReference type="ARBA" id="ARBA00022679"/>
    </source>
</evidence>
<feature type="transmembrane region" description="Helical" evidence="14">
    <location>
        <begin position="304"/>
        <end position="326"/>
    </location>
</feature>
<dbReference type="Gene3D" id="3.30.450.20">
    <property type="entry name" value="PAS domain"/>
    <property type="match status" value="2"/>
</dbReference>
<evidence type="ECO:0000256" key="2">
    <source>
        <dbReference type="ARBA" id="ARBA00004651"/>
    </source>
</evidence>
<comment type="subcellular location">
    <subcellularLocation>
        <location evidence="2">Cell membrane</location>
        <topology evidence="2">Multi-pass membrane protein</topology>
    </subcellularLocation>
</comment>
<evidence type="ECO:0000256" key="5">
    <source>
        <dbReference type="ARBA" id="ARBA00022553"/>
    </source>
</evidence>
<keyword evidence="4" id="KW-1003">Cell membrane</keyword>
<dbReference type="GO" id="GO:0000155">
    <property type="term" value="F:phosphorelay sensor kinase activity"/>
    <property type="evidence" value="ECO:0007669"/>
    <property type="project" value="InterPro"/>
</dbReference>
<dbReference type="Gene3D" id="6.10.340.10">
    <property type="match status" value="1"/>
</dbReference>
<keyword evidence="18" id="KW-1185">Reference proteome</keyword>
<feature type="domain" description="HAMP" evidence="16">
    <location>
        <begin position="323"/>
        <end position="375"/>
    </location>
</feature>
<gene>
    <name evidence="17" type="ORF">F9U64_11640</name>
</gene>
<evidence type="ECO:0000256" key="7">
    <source>
        <dbReference type="ARBA" id="ARBA00022692"/>
    </source>
</evidence>
<keyword evidence="6" id="KW-0808">Transferase</keyword>